<name>A0ABR1V1K9_9PEZI</name>
<evidence type="ECO:0000313" key="1">
    <source>
        <dbReference type="EMBL" id="KAK8065052.1"/>
    </source>
</evidence>
<proteinExistence type="predicted"/>
<protein>
    <submittedName>
        <fullName evidence="1">General alpha-glucoside permease</fullName>
    </submittedName>
</protein>
<dbReference type="PANTHER" id="PTHR35179:SF1">
    <property type="entry name" value="INTEGRAL MEMBRANE PROTEIN"/>
    <property type="match status" value="1"/>
</dbReference>
<dbReference type="PANTHER" id="PTHR35179">
    <property type="entry name" value="PROTEIN CBG02620"/>
    <property type="match status" value="1"/>
</dbReference>
<comment type="caution">
    <text evidence="1">The sequence shown here is derived from an EMBL/GenBank/DDBJ whole genome shotgun (WGS) entry which is preliminary data.</text>
</comment>
<organism evidence="1 2">
    <name type="scientific">Apiospora hydei</name>
    <dbReference type="NCBI Taxonomy" id="1337664"/>
    <lineage>
        <taxon>Eukaryota</taxon>
        <taxon>Fungi</taxon>
        <taxon>Dikarya</taxon>
        <taxon>Ascomycota</taxon>
        <taxon>Pezizomycotina</taxon>
        <taxon>Sordariomycetes</taxon>
        <taxon>Xylariomycetidae</taxon>
        <taxon>Amphisphaeriales</taxon>
        <taxon>Apiosporaceae</taxon>
        <taxon>Apiospora</taxon>
    </lineage>
</organism>
<gene>
    <name evidence="1" type="ORF">PG997_011799</name>
</gene>
<sequence length="304" mass="33666">MFQHTSSIQPIFQALEVTRPECRFDSVDVVMSHMVLTRLLLFCGVAAAPFRINASLIHDSLVLKYCPERVQPERASLGLQFEEATSSYPKGLEDSHNHWRVLRYRLGPLKRVVYYEADATTEPYACVLSVASGLGSAGDSGIPAREGSSAAVVVVRGHLTDQEHAVEIKCTERPYGRSPRNSKLWAGCVNHLLLGRLADGEIIWTRMVDVRQRVAQWSRVHDKQEALSRLPALISELKDAVRATPNGRAALVFRGVGLGEVRAEVEAEVDVYSLGQDEGCVISRAMTNKFWNASGRKKAQGRGR</sequence>
<reference evidence="1 2" key="1">
    <citation type="submission" date="2023-01" db="EMBL/GenBank/DDBJ databases">
        <title>Analysis of 21 Apiospora genomes using comparative genomics revels a genus with tremendous synthesis potential of carbohydrate active enzymes and secondary metabolites.</title>
        <authorList>
            <person name="Sorensen T."/>
        </authorList>
    </citation>
    <scope>NUCLEOTIDE SEQUENCE [LARGE SCALE GENOMIC DNA]</scope>
    <source>
        <strain evidence="1 2">CBS 114990</strain>
    </source>
</reference>
<dbReference type="EMBL" id="JAQQWN010000009">
    <property type="protein sequence ID" value="KAK8065052.1"/>
    <property type="molecule type" value="Genomic_DNA"/>
</dbReference>
<keyword evidence="2" id="KW-1185">Reference proteome</keyword>
<accession>A0ABR1V1K9</accession>
<evidence type="ECO:0000313" key="2">
    <source>
        <dbReference type="Proteomes" id="UP001433268"/>
    </source>
</evidence>
<dbReference type="RefSeq" id="XP_066661806.1">
    <property type="nucleotide sequence ID" value="XM_066816114.1"/>
</dbReference>
<dbReference type="GeneID" id="92049174"/>
<dbReference type="Proteomes" id="UP001433268">
    <property type="component" value="Unassembled WGS sequence"/>
</dbReference>